<dbReference type="EMBL" id="VSSQ01009584">
    <property type="protein sequence ID" value="MPM42040.1"/>
    <property type="molecule type" value="Genomic_DNA"/>
</dbReference>
<name>A0A644ZM86_9ZZZZ</name>
<comment type="caution">
    <text evidence="1">The sequence shown here is derived from an EMBL/GenBank/DDBJ whole genome shotgun (WGS) entry which is preliminary data.</text>
</comment>
<sequence>MEEVETSFSHITGQRISQETIGKEPHELRVLLCAYIGSDRVYGAEFRDYHRERTCILY</sequence>
<accession>A0A644ZM86</accession>
<dbReference type="AlphaFoldDB" id="A0A644ZM86"/>
<protein>
    <submittedName>
        <fullName evidence="1">Uncharacterized protein</fullName>
    </submittedName>
</protein>
<reference evidence="1" key="1">
    <citation type="submission" date="2019-08" db="EMBL/GenBank/DDBJ databases">
        <authorList>
            <person name="Kucharzyk K."/>
            <person name="Murdoch R.W."/>
            <person name="Higgins S."/>
            <person name="Loffler F."/>
        </authorList>
    </citation>
    <scope>NUCLEOTIDE SEQUENCE</scope>
</reference>
<proteinExistence type="predicted"/>
<evidence type="ECO:0000313" key="1">
    <source>
        <dbReference type="EMBL" id="MPM42040.1"/>
    </source>
</evidence>
<organism evidence="1">
    <name type="scientific">bioreactor metagenome</name>
    <dbReference type="NCBI Taxonomy" id="1076179"/>
    <lineage>
        <taxon>unclassified sequences</taxon>
        <taxon>metagenomes</taxon>
        <taxon>ecological metagenomes</taxon>
    </lineage>
</organism>
<gene>
    <name evidence="1" type="ORF">SDC9_88702</name>
</gene>